<dbReference type="Pfam" id="PF00476">
    <property type="entry name" value="DNA_pol_A"/>
    <property type="match status" value="1"/>
</dbReference>
<evidence type="ECO:0000313" key="3">
    <source>
        <dbReference type="EMBL" id="GAJ06162.1"/>
    </source>
</evidence>
<organism evidence="3">
    <name type="scientific">marine sediment metagenome</name>
    <dbReference type="NCBI Taxonomy" id="412755"/>
    <lineage>
        <taxon>unclassified sequences</taxon>
        <taxon>metagenomes</taxon>
        <taxon>ecological metagenomes</taxon>
    </lineage>
</organism>
<dbReference type="AlphaFoldDB" id="X1URC5"/>
<dbReference type="SUPFAM" id="SSF56672">
    <property type="entry name" value="DNA/RNA polymerases"/>
    <property type="match status" value="1"/>
</dbReference>
<dbReference type="GO" id="GO:0003887">
    <property type="term" value="F:DNA-directed DNA polymerase activity"/>
    <property type="evidence" value="ECO:0007669"/>
    <property type="project" value="InterPro"/>
</dbReference>
<name>X1URC5_9ZZZZ</name>
<dbReference type="PANTHER" id="PTHR10133:SF27">
    <property type="entry name" value="DNA POLYMERASE NU"/>
    <property type="match status" value="1"/>
</dbReference>
<reference evidence="3" key="1">
    <citation type="journal article" date="2014" name="Front. Microbiol.">
        <title>High frequency of phylogenetically diverse reductive dehalogenase-homologous genes in deep subseafloor sedimentary metagenomes.</title>
        <authorList>
            <person name="Kawai M."/>
            <person name="Futagami T."/>
            <person name="Toyoda A."/>
            <person name="Takaki Y."/>
            <person name="Nishi S."/>
            <person name="Hori S."/>
            <person name="Arai W."/>
            <person name="Tsubouchi T."/>
            <person name="Morono Y."/>
            <person name="Uchiyama I."/>
            <person name="Ito T."/>
            <person name="Fujiyama A."/>
            <person name="Inagaki F."/>
            <person name="Takami H."/>
        </authorList>
    </citation>
    <scope>NUCLEOTIDE SEQUENCE</scope>
    <source>
        <strain evidence="3">Expedition CK06-06</strain>
    </source>
</reference>
<feature type="domain" description="DNA-directed DNA polymerase family A palm" evidence="2">
    <location>
        <begin position="1"/>
        <end position="67"/>
    </location>
</feature>
<protein>
    <recommendedName>
        <fullName evidence="2">DNA-directed DNA polymerase family A palm domain-containing protein</fullName>
    </recommendedName>
</protein>
<proteinExistence type="predicted"/>
<dbReference type="Gene3D" id="3.30.70.370">
    <property type="match status" value="1"/>
</dbReference>
<dbReference type="GO" id="GO:0003677">
    <property type="term" value="F:DNA binding"/>
    <property type="evidence" value="ECO:0007669"/>
    <property type="project" value="InterPro"/>
</dbReference>
<dbReference type="InterPro" id="IPR001098">
    <property type="entry name" value="DNA-dir_DNA_pol_A_palm_dom"/>
</dbReference>
<accession>X1URC5</accession>
<dbReference type="GO" id="GO:0006302">
    <property type="term" value="P:double-strand break repair"/>
    <property type="evidence" value="ECO:0007669"/>
    <property type="project" value="TreeGrafter"/>
</dbReference>
<dbReference type="EMBL" id="BARW01033103">
    <property type="protein sequence ID" value="GAJ06162.1"/>
    <property type="molecule type" value="Genomic_DNA"/>
</dbReference>
<dbReference type="InterPro" id="IPR043502">
    <property type="entry name" value="DNA/RNA_pol_sf"/>
</dbReference>
<dbReference type="InterPro" id="IPR002298">
    <property type="entry name" value="DNA_polymerase_A"/>
</dbReference>
<keyword evidence="1" id="KW-0235">DNA replication</keyword>
<sequence>MINLYREMNKRQLKSKMLLQVHDELIFEVPEEEREEILKLVPEIMSSALELSVPLKVDIKTGNNWGEMK</sequence>
<gene>
    <name evidence="3" type="ORF">S12H4_52215</name>
</gene>
<dbReference type="PANTHER" id="PTHR10133">
    <property type="entry name" value="DNA POLYMERASE I"/>
    <property type="match status" value="1"/>
</dbReference>
<evidence type="ECO:0000259" key="2">
    <source>
        <dbReference type="Pfam" id="PF00476"/>
    </source>
</evidence>
<comment type="caution">
    <text evidence="3">The sequence shown here is derived from an EMBL/GenBank/DDBJ whole genome shotgun (WGS) entry which is preliminary data.</text>
</comment>
<evidence type="ECO:0000256" key="1">
    <source>
        <dbReference type="ARBA" id="ARBA00022705"/>
    </source>
</evidence>
<dbReference type="GO" id="GO:0006261">
    <property type="term" value="P:DNA-templated DNA replication"/>
    <property type="evidence" value="ECO:0007669"/>
    <property type="project" value="InterPro"/>
</dbReference>